<evidence type="ECO:0000313" key="7">
    <source>
        <dbReference type="RefSeq" id="XP_049315731.1"/>
    </source>
</evidence>
<feature type="region of interest" description="Disordered" evidence="1">
    <location>
        <begin position="166"/>
        <end position="226"/>
    </location>
</feature>
<dbReference type="GeneID" id="115065987"/>
<dbReference type="PANTHER" id="PTHR19303">
    <property type="entry name" value="TRANSPOSON"/>
    <property type="match status" value="1"/>
</dbReference>
<dbReference type="RefSeq" id="XP_049315731.1">
    <property type="nucleotide sequence ID" value="XM_049459774.1"/>
</dbReference>
<dbReference type="InterPro" id="IPR050863">
    <property type="entry name" value="CenT-Element_Derived"/>
</dbReference>
<organism evidence="3 4">
    <name type="scientific">Bactrocera dorsalis</name>
    <name type="common">Oriental fruit fly</name>
    <name type="synonym">Dacus dorsalis</name>
    <dbReference type="NCBI Taxonomy" id="27457"/>
    <lineage>
        <taxon>Eukaryota</taxon>
        <taxon>Metazoa</taxon>
        <taxon>Ecdysozoa</taxon>
        <taxon>Arthropoda</taxon>
        <taxon>Hexapoda</taxon>
        <taxon>Insecta</taxon>
        <taxon>Pterygota</taxon>
        <taxon>Neoptera</taxon>
        <taxon>Endopterygota</taxon>
        <taxon>Diptera</taxon>
        <taxon>Brachycera</taxon>
        <taxon>Muscomorpha</taxon>
        <taxon>Tephritoidea</taxon>
        <taxon>Tephritidae</taxon>
        <taxon>Bactrocera</taxon>
        <taxon>Bactrocera</taxon>
    </lineage>
</organism>
<evidence type="ECO:0000313" key="3">
    <source>
        <dbReference type="Proteomes" id="UP001652620"/>
    </source>
</evidence>
<dbReference type="InterPro" id="IPR036397">
    <property type="entry name" value="RNaseH_sf"/>
</dbReference>
<evidence type="ECO:0000313" key="6">
    <source>
        <dbReference type="RefSeq" id="XP_049315730.1"/>
    </source>
</evidence>
<sequence>MTAQGFIEVLKHIKNNTRCSKEKPIILFLDNHVSHCSLTAIIFCRENGIHMITFPPHTSHKLQPLDVSVFGPFKKYLATSFNDFLVSNPGRIITIYDVPSLTNIPFRKAFAAENICKGFEMTGISPFNRQIFPETDFINEPNEEHPTADNDNEPILQQDAISNEPDVLFEPPVTPPPLPKTPEQVRPLPRIQQSKSNKRKGKSTILTSTPLKEEKERTQQQKKQAPTAQIFYKKLIESTKIDATWDLIRWKVRHLKASYKKPSDWRMSTGAGPLESDDGTSSVEGKVLQMCPHFNQLKHIFGKKATSELPFEVVDSGSTSIMNESAASQTLKSLFLMSAKKLRLQLTLPILKIYHQAM</sequence>
<evidence type="ECO:0000256" key="1">
    <source>
        <dbReference type="SAM" id="MobiDB-lite"/>
    </source>
</evidence>
<feature type="domain" description="DDE-1" evidence="2">
    <location>
        <begin position="1"/>
        <end position="82"/>
    </location>
</feature>
<dbReference type="RefSeq" id="XP_049315728.1">
    <property type="nucleotide sequence ID" value="XM_049459771.1"/>
</dbReference>
<dbReference type="InterPro" id="IPR004875">
    <property type="entry name" value="DDE_SF_endonuclease_dom"/>
</dbReference>
<proteinExistence type="predicted"/>
<keyword evidence="3" id="KW-1185">Reference proteome</keyword>
<evidence type="ECO:0000313" key="5">
    <source>
        <dbReference type="RefSeq" id="XP_049315729.1"/>
    </source>
</evidence>
<dbReference type="Pfam" id="PF03184">
    <property type="entry name" value="DDE_1"/>
    <property type="match status" value="1"/>
</dbReference>
<reference evidence="4 5" key="1">
    <citation type="submission" date="2025-05" db="UniProtKB">
        <authorList>
            <consortium name="RefSeq"/>
        </authorList>
    </citation>
    <scope>IDENTIFICATION</scope>
    <source>
        <tissue evidence="4 5">Adult</tissue>
    </source>
</reference>
<protein>
    <submittedName>
        <fullName evidence="4 5">Uncharacterized protein LOC115065987</fullName>
    </submittedName>
</protein>
<dbReference type="Gene3D" id="3.30.420.10">
    <property type="entry name" value="Ribonuclease H-like superfamily/Ribonuclease H"/>
    <property type="match status" value="1"/>
</dbReference>
<dbReference type="PANTHER" id="PTHR19303:SF74">
    <property type="entry name" value="POGO TRANSPOSABLE ELEMENT WITH KRAB DOMAIN"/>
    <property type="match status" value="1"/>
</dbReference>
<dbReference type="RefSeq" id="XP_049315729.1">
    <property type="nucleotide sequence ID" value="XM_049459772.1"/>
</dbReference>
<dbReference type="Proteomes" id="UP001652620">
    <property type="component" value="Chromosome 6"/>
</dbReference>
<dbReference type="RefSeq" id="XP_049315730.1">
    <property type="nucleotide sequence ID" value="XM_049459773.1"/>
</dbReference>
<evidence type="ECO:0000259" key="2">
    <source>
        <dbReference type="Pfam" id="PF03184"/>
    </source>
</evidence>
<name>A0ABM3K2N0_BACDO</name>
<accession>A0ABM3K2N0</accession>
<evidence type="ECO:0000313" key="4">
    <source>
        <dbReference type="RefSeq" id="XP_049315728.1"/>
    </source>
</evidence>
<gene>
    <name evidence="4 5 6 7" type="primary">LOC115065987</name>
</gene>